<reference evidence="2 3" key="1">
    <citation type="submission" date="2018-07" db="EMBL/GenBank/DDBJ databases">
        <title>Genome sequence of Nitratireductor thuwali#1536.</title>
        <authorList>
            <person name="Michoud G."/>
            <person name="Merlino G."/>
            <person name="Sefrji F.O."/>
            <person name="Daffonchio D."/>
        </authorList>
    </citation>
    <scope>NUCLEOTIDE SEQUENCE [LARGE SCALE GENOMIC DNA]</scope>
    <source>
        <strain evidence="3">Nit1536</strain>
    </source>
</reference>
<keyword evidence="1" id="KW-1133">Transmembrane helix</keyword>
<dbReference type="RefSeq" id="WP_338530416.1">
    <property type="nucleotide sequence ID" value="NZ_CP030941.1"/>
</dbReference>
<keyword evidence="3" id="KW-1185">Reference proteome</keyword>
<evidence type="ECO:0000256" key="1">
    <source>
        <dbReference type="SAM" id="Phobius"/>
    </source>
</evidence>
<feature type="transmembrane region" description="Helical" evidence="1">
    <location>
        <begin position="35"/>
        <end position="52"/>
    </location>
</feature>
<accession>A0ABY5MJI3</accession>
<dbReference type="EMBL" id="CP030941">
    <property type="protein sequence ID" value="UUP18158.1"/>
    <property type="molecule type" value="Genomic_DNA"/>
</dbReference>
<evidence type="ECO:0000313" key="3">
    <source>
        <dbReference type="Proteomes" id="UP001342418"/>
    </source>
</evidence>
<organism evidence="2 3">
    <name type="scientific">Nitratireductor thuwali</name>
    <dbReference type="NCBI Taxonomy" id="2267699"/>
    <lineage>
        <taxon>Bacteria</taxon>
        <taxon>Pseudomonadati</taxon>
        <taxon>Pseudomonadota</taxon>
        <taxon>Alphaproteobacteria</taxon>
        <taxon>Hyphomicrobiales</taxon>
        <taxon>Phyllobacteriaceae</taxon>
        <taxon>Nitratireductor</taxon>
    </lineage>
</organism>
<gene>
    <name evidence="2" type="ORF">NTH_02638</name>
</gene>
<keyword evidence="1" id="KW-0812">Transmembrane</keyword>
<protein>
    <submittedName>
        <fullName evidence="2">Uncharacterized protein</fullName>
    </submittedName>
</protein>
<evidence type="ECO:0000313" key="2">
    <source>
        <dbReference type="EMBL" id="UUP18158.1"/>
    </source>
</evidence>
<sequence length="53" mass="6052">MSDPKLTHQDEELSALEFGAEEKRDRHDFGNWPEVAGVVLTLFVTWLIFAFTG</sequence>
<dbReference type="Proteomes" id="UP001342418">
    <property type="component" value="Chromosome"/>
</dbReference>
<name>A0ABY5MJI3_9HYPH</name>
<proteinExistence type="predicted"/>
<keyword evidence="1" id="KW-0472">Membrane</keyword>